<organism evidence="1 2">
    <name type="scientific">Acidithiobacillus ferrooxidans</name>
    <name type="common">Thiobacillus ferrooxidans</name>
    <dbReference type="NCBI Taxonomy" id="920"/>
    <lineage>
        <taxon>Bacteria</taxon>
        <taxon>Pseudomonadati</taxon>
        <taxon>Pseudomonadota</taxon>
        <taxon>Acidithiobacillia</taxon>
        <taxon>Acidithiobacillales</taxon>
        <taxon>Acidithiobacillaceae</taxon>
        <taxon>Acidithiobacillus</taxon>
    </lineage>
</organism>
<evidence type="ECO:0000313" key="1">
    <source>
        <dbReference type="EMBL" id="PZD81899.1"/>
    </source>
</evidence>
<gene>
    <name evidence="1" type="ORF">DN052_02175</name>
</gene>
<proteinExistence type="predicted"/>
<comment type="caution">
    <text evidence="1">The sequence shown here is derived from an EMBL/GenBank/DDBJ whole genome shotgun (WGS) entry which is preliminary data.</text>
</comment>
<dbReference type="Proteomes" id="UP000248886">
    <property type="component" value="Unassembled WGS sequence"/>
</dbReference>
<protein>
    <submittedName>
        <fullName evidence="1">Uncharacterized protein</fullName>
    </submittedName>
</protein>
<evidence type="ECO:0000313" key="2">
    <source>
        <dbReference type="Proteomes" id="UP000248886"/>
    </source>
</evidence>
<sequence>MLIATGNAYGRYLDFADAEVGDRFWVVEHVPYSGTIKSVRPYSVTEINSKTVLCHAEEGKSLKLKRALPQENCYLDTDPYFQNIARTVQISTQVQVVKKLVKEHETMDFDQEVIDAIMAWQKRVSARKIAAGTQP</sequence>
<dbReference type="RefSeq" id="WP_012536467.1">
    <property type="nucleotide sequence ID" value="NZ_AP025160.1"/>
</dbReference>
<accession>A0A2W1K5A1</accession>
<name>A0A2W1K5A1_ACIFR</name>
<dbReference type="EMBL" id="QKQP01000001">
    <property type="protein sequence ID" value="PZD81899.1"/>
    <property type="molecule type" value="Genomic_DNA"/>
</dbReference>
<dbReference type="OrthoDB" id="5297200at2"/>
<dbReference type="AlphaFoldDB" id="A0A2W1K5A1"/>
<reference evidence="1 2" key="1">
    <citation type="submission" date="2018-06" db="EMBL/GenBank/DDBJ databases">
        <title>Draft sequence of Acidithiobacillus ferrooxidans CCM 4253.</title>
        <authorList>
            <person name="Moya-Beltran A."/>
            <person name="Castro M."/>
            <person name="Covarrubias P.C."/>
            <person name="Issotta F."/>
            <person name="Janiczek O."/>
            <person name="Mandl M."/>
            <person name="Kucera J."/>
            <person name="Quatrini R."/>
        </authorList>
    </citation>
    <scope>NUCLEOTIDE SEQUENCE [LARGE SCALE GENOMIC DNA]</scope>
    <source>
        <strain evidence="1 2">CCM 4253</strain>
    </source>
</reference>